<evidence type="ECO:0000313" key="1">
    <source>
        <dbReference type="EMBL" id="KDP24211.1"/>
    </source>
</evidence>
<dbReference type="AlphaFoldDB" id="A0A067JJT5"/>
<name>A0A067JJT5_JATCU</name>
<sequence length="156" mass="18169">MVSEDFSFPKISNFPLNPHFSFSSPSLWRISSLVYPDFCDQLLDDGVDNRNRSSSEAADADLMINSRRKSFLLSSCYEEKDELSVSNSKGDQEKMDMLWEDFNEELQRVSSFGNNNNNKKQMQPFNSSKKPNFFLLVKLFKKILLLQRSPRIKKNH</sequence>
<dbReference type="EMBL" id="KK915137">
    <property type="protein sequence ID" value="KDP24211.1"/>
    <property type="molecule type" value="Genomic_DNA"/>
</dbReference>
<evidence type="ECO:0000313" key="2">
    <source>
        <dbReference type="Proteomes" id="UP000027138"/>
    </source>
</evidence>
<accession>A0A067JJT5</accession>
<dbReference type="PANTHER" id="PTHR34666">
    <property type="entry name" value="EXPRESSED PROTEIN"/>
    <property type="match status" value="1"/>
</dbReference>
<organism evidence="1 2">
    <name type="scientific">Jatropha curcas</name>
    <name type="common">Barbados nut</name>
    <dbReference type="NCBI Taxonomy" id="180498"/>
    <lineage>
        <taxon>Eukaryota</taxon>
        <taxon>Viridiplantae</taxon>
        <taxon>Streptophyta</taxon>
        <taxon>Embryophyta</taxon>
        <taxon>Tracheophyta</taxon>
        <taxon>Spermatophyta</taxon>
        <taxon>Magnoliopsida</taxon>
        <taxon>eudicotyledons</taxon>
        <taxon>Gunneridae</taxon>
        <taxon>Pentapetalae</taxon>
        <taxon>rosids</taxon>
        <taxon>fabids</taxon>
        <taxon>Malpighiales</taxon>
        <taxon>Euphorbiaceae</taxon>
        <taxon>Crotonoideae</taxon>
        <taxon>Jatropheae</taxon>
        <taxon>Jatropha</taxon>
    </lineage>
</organism>
<dbReference type="KEGG" id="jcu:105647053"/>
<keyword evidence="2" id="KW-1185">Reference proteome</keyword>
<gene>
    <name evidence="1" type="ORF">JCGZ_25868</name>
</gene>
<proteinExistence type="predicted"/>
<dbReference type="PANTHER" id="PTHR34666:SF1">
    <property type="entry name" value="OS02G0554800 PROTEIN"/>
    <property type="match status" value="1"/>
</dbReference>
<reference evidence="1 2" key="1">
    <citation type="journal article" date="2014" name="PLoS ONE">
        <title>Global Analysis of Gene Expression Profiles in Physic Nut (Jatropha curcas L.) Seedlings Exposed to Salt Stress.</title>
        <authorList>
            <person name="Zhang L."/>
            <person name="Zhang C."/>
            <person name="Wu P."/>
            <person name="Chen Y."/>
            <person name="Li M."/>
            <person name="Jiang H."/>
            <person name="Wu G."/>
        </authorList>
    </citation>
    <scope>NUCLEOTIDE SEQUENCE [LARGE SCALE GENOMIC DNA]</scope>
    <source>
        <strain evidence="2">cv. GZQX0401</strain>
        <tissue evidence="1">Young leaves</tissue>
    </source>
</reference>
<dbReference type="OrthoDB" id="1917400at2759"/>
<dbReference type="Proteomes" id="UP000027138">
    <property type="component" value="Unassembled WGS sequence"/>
</dbReference>
<protein>
    <submittedName>
        <fullName evidence="1">Uncharacterized protein</fullName>
    </submittedName>
</protein>